<reference evidence="3 4" key="1">
    <citation type="submission" date="2019-02" db="EMBL/GenBank/DDBJ databases">
        <title>Deep-cultivation of Planctomycetes and their phenomic and genomic characterization uncovers novel biology.</title>
        <authorList>
            <person name="Wiegand S."/>
            <person name="Jogler M."/>
            <person name="Boedeker C."/>
            <person name="Pinto D."/>
            <person name="Vollmers J."/>
            <person name="Rivas-Marin E."/>
            <person name="Kohn T."/>
            <person name="Peeters S.H."/>
            <person name="Heuer A."/>
            <person name="Rast P."/>
            <person name="Oberbeckmann S."/>
            <person name="Bunk B."/>
            <person name="Jeske O."/>
            <person name="Meyerdierks A."/>
            <person name="Storesund J.E."/>
            <person name="Kallscheuer N."/>
            <person name="Luecker S."/>
            <person name="Lage O.M."/>
            <person name="Pohl T."/>
            <person name="Merkel B.J."/>
            <person name="Hornburger P."/>
            <person name="Mueller R.-W."/>
            <person name="Bruemmer F."/>
            <person name="Labrenz M."/>
            <person name="Spormann A.M."/>
            <person name="Op den Camp H."/>
            <person name="Overmann J."/>
            <person name="Amann R."/>
            <person name="Jetten M.S.M."/>
            <person name="Mascher T."/>
            <person name="Medema M.H."/>
            <person name="Devos D.P."/>
            <person name="Kaster A.-K."/>
            <person name="Ovreas L."/>
            <person name="Rohde M."/>
            <person name="Galperin M.Y."/>
            <person name="Jogler C."/>
        </authorList>
    </citation>
    <scope>NUCLEOTIDE SEQUENCE [LARGE SCALE GENOMIC DNA]</scope>
    <source>
        <strain evidence="3 4">ElP</strain>
    </source>
</reference>
<dbReference type="KEGG" id="tpla:ElP_14200"/>
<dbReference type="EMBL" id="CP036426">
    <property type="protein sequence ID" value="QDV33547.1"/>
    <property type="molecule type" value="Genomic_DNA"/>
</dbReference>
<sequence>MMGKPKVLSTGEWCLPASTWRETDRSARLVVSTDRGETWTVRGGCNVPEDIRAFDEHLAAERRDGSLWLLARTMYGIGESVSTDRGRTWGDLRPSGIAHPSDRFFVRRLDSGSLLLVKHGPLAERTGRSHLTAFLSDDDGRTWTGGLVLDERPGVSYPDGDQAPDGSIYIIYDHSRTSDREILLARFNEEDVRRADAVSPDSSPRRVVNAGPDADQ</sequence>
<evidence type="ECO:0000259" key="2">
    <source>
        <dbReference type="Pfam" id="PF13088"/>
    </source>
</evidence>
<dbReference type="PANTHER" id="PTHR43752">
    <property type="entry name" value="BNR/ASP-BOX REPEAT FAMILY PROTEIN"/>
    <property type="match status" value="1"/>
</dbReference>
<keyword evidence="4" id="KW-1185">Reference proteome</keyword>
<dbReference type="InterPro" id="IPR011040">
    <property type="entry name" value="Sialidase"/>
</dbReference>
<accession>A0A518GY82</accession>
<dbReference type="RefSeq" id="WP_197446777.1">
    <property type="nucleotide sequence ID" value="NZ_CP036426.1"/>
</dbReference>
<proteinExistence type="predicted"/>
<dbReference type="InterPro" id="IPR036278">
    <property type="entry name" value="Sialidase_sf"/>
</dbReference>
<evidence type="ECO:0000313" key="3">
    <source>
        <dbReference type="EMBL" id="QDV33547.1"/>
    </source>
</evidence>
<dbReference type="AlphaFoldDB" id="A0A518GY82"/>
<dbReference type="Gene3D" id="2.120.10.10">
    <property type="match status" value="1"/>
</dbReference>
<gene>
    <name evidence="3" type="ORF">ElP_14200</name>
</gene>
<dbReference type="CDD" id="cd15482">
    <property type="entry name" value="Sialidase_non-viral"/>
    <property type="match status" value="1"/>
</dbReference>
<name>A0A518GY82_9BACT</name>
<dbReference type="Pfam" id="PF13088">
    <property type="entry name" value="BNR_2"/>
    <property type="match status" value="1"/>
</dbReference>
<feature type="domain" description="Sialidase" evidence="2">
    <location>
        <begin position="3"/>
        <end position="170"/>
    </location>
</feature>
<dbReference type="SUPFAM" id="SSF50939">
    <property type="entry name" value="Sialidases"/>
    <property type="match status" value="1"/>
</dbReference>
<protein>
    <recommendedName>
        <fullName evidence="2">Sialidase domain-containing protein</fullName>
    </recommendedName>
</protein>
<feature type="region of interest" description="Disordered" evidence="1">
    <location>
        <begin position="193"/>
        <end position="216"/>
    </location>
</feature>
<dbReference type="Proteomes" id="UP000317835">
    <property type="component" value="Chromosome"/>
</dbReference>
<evidence type="ECO:0000313" key="4">
    <source>
        <dbReference type="Proteomes" id="UP000317835"/>
    </source>
</evidence>
<evidence type="ECO:0000256" key="1">
    <source>
        <dbReference type="SAM" id="MobiDB-lite"/>
    </source>
</evidence>
<organism evidence="3 4">
    <name type="scientific">Tautonia plasticadhaerens</name>
    <dbReference type="NCBI Taxonomy" id="2527974"/>
    <lineage>
        <taxon>Bacteria</taxon>
        <taxon>Pseudomonadati</taxon>
        <taxon>Planctomycetota</taxon>
        <taxon>Planctomycetia</taxon>
        <taxon>Isosphaerales</taxon>
        <taxon>Isosphaeraceae</taxon>
        <taxon>Tautonia</taxon>
    </lineage>
</organism>
<dbReference type="PANTHER" id="PTHR43752:SF2">
    <property type="entry name" value="BNR_ASP-BOX REPEAT FAMILY PROTEIN"/>
    <property type="match status" value="1"/>
</dbReference>